<dbReference type="GO" id="GO:0046872">
    <property type="term" value="F:metal ion binding"/>
    <property type="evidence" value="ECO:0007669"/>
    <property type="project" value="UniProtKB-KW"/>
</dbReference>
<dbReference type="PANTHER" id="PTHR24421">
    <property type="entry name" value="NITRATE/NITRITE SENSOR PROTEIN NARX-RELATED"/>
    <property type="match status" value="1"/>
</dbReference>
<evidence type="ECO:0000256" key="12">
    <source>
        <dbReference type="ARBA" id="ARBA00023012"/>
    </source>
</evidence>
<dbReference type="PATRIC" id="fig|121290.4.peg.1126"/>
<dbReference type="Pfam" id="PF02518">
    <property type="entry name" value="HATPase_c"/>
    <property type="match status" value="1"/>
</dbReference>
<evidence type="ECO:0000256" key="2">
    <source>
        <dbReference type="ARBA" id="ARBA00001966"/>
    </source>
</evidence>
<dbReference type="InterPro" id="IPR003594">
    <property type="entry name" value="HATPase_dom"/>
</dbReference>
<evidence type="ECO:0000256" key="14">
    <source>
        <dbReference type="ARBA" id="ARBA00024827"/>
    </source>
</evidence>
<dbReference type="CDD" id="cd16917">
    <property type="entry name" value="HATPase_UhpB-NarQ-NarX-like"/>
    <property type="match status" value="1"/>
</dbReference>
<evidence type="ECO:0000256" key="15">
    <source>
        <dbReference type="ARBA" id="ARBA00030800"/>
    </source>
</evidence>
<comment type="subcellular location">
    <subcellularLocation>
        <location evidence="3">Cytoplasm</location>
    </subcellularLocation>
</comment>
<comment type="caution">
    <text evidence="18">The sequence shown here is derived from an EMBL/GenBank/DDBJ whole genome shotgun (WGS) entry which is preliminary data.</text>
</comment>
<keyword evidence="9" id="KW-0479">Metal-binding</keyword>
<keyword evidence="16" id="KW-1133">Transmembrane helix</keyword>
<dbReference type="InterPro" id="IPR004358">
    <property type="entry name" value="Sig_transdc_His_kin-like_C"/>
</dbReference>
<evidence type="ECO:0000259" key="17">
    <source>
        <dbReference type="PROSITE" id="PS50109"/>
    </source>
</evidence>
<feature type="domain" description="Histidine kinase" evidence="17">
    <location>
        <begin position="147"/>
        <end position="338"/>
    </location>
</feature>
<dbReference type="PROSITE" id="PS50109">
    <property type="entry name" value="HIS_KIN"/>
    <property type="match status" value="1"/>
</dbReference>
<dbReference type="Gene3D" id="3.30.565.10">
    <property type="entry name" value="Histidine kinase-like ATPase, C-terminal domain"/>
    <property type="match status" value="1"/>
</dbReference>
<dbReference type="GO" id="GO:0051539">
    <property type="term" value="F:4 iron, 4 sulfur cluster binding"/>
    <property type="evidence" value="ECO:0007669"/>
    <property type="project" value="UniProtKB-KW"/>
</dbReference>
<dbReference type="InterPro" id="IPR036890">
    <property type="entry name" value="HATPase_C_sf"/>
</dbReference>
<keyword evidence="6" id="KW-0004">4Fe-4S</keyword>
<dbReference type="EMBL" id="LMTR01000027">
    <property type="protein sequence ID" value="KWT70992.1"/>
    <property type="molecule type" value="Genomic_DNA"/>
</dbReference>
<evidence type="ECO:0000256" key="1">
    <source>
        <dbReference type="ARBA" id="ARBA00000085"/>
    </source>
</evidence>
<keyword evidence="16" id="KW-0472">Membrane</keyword>
<dbReference type="SUPFAM" id="SSF55874">
    <property type="entry name" value="ATPase domain of HSP90 chaperone/DNA topoisomerase II/histidine kinase"/>
    <property type="match status" value="1"/>
</dbReference>
<keyword evidence="10 18" id="KW-0418">Kinase</keyword>
<keyword evidence="19" id="KW-1185">Reference proteome</keyword>
<protein>
    <recommendedName>
        <fullName evidence="5">Oxygen sensor histidine kinase NreB</fullName>
        <ecNumber evidence="4">2.7.13.3</ecNumber>
    </recommendedName>
    <alternativeName>
        <fullName evidence="15">Nitrogen regulation protein B</fullName>
    </alternativeName>
</protein>
<evidence type="ECO:0000313" key="19">
    <source>
        <dbReference type="Proteomes" id="UP000059074"/>
    </source>
</evidence>
<evidence type="ECO:0000256" key="7">
    <source>
        <dbReference type="ARBA" id="ARBA00022490"/>
    </source>
</evidence>
<accession>A0A120CXI6</accession>
<dbReference type="SMART" id="SM00387">
    <property type="entry name" value="HATPase_c"/>
    <property type="match status" value="1"/>
</dbReference>
<dbReference type="PRINTS" id="PR00344">
    <property type="entry name" value="BCTRLSENSOR"/>
</dbReference>
<evidence type="ECO:0000256" key="9">
    <source>
        <dbReference type="ARBA" id="ARBA00022723"/>
    </source>
</evidence>
<dbReference type="STRING" id="121290.APY04_0654"/>
<feature type="transmembrane region" description="Helical" evidence="16">
    <location>
        <begin position="35"/>
        <end position="59"/>
    </location>
</feature>
<dbReference type="GO" id="GO:0046983">
    <property type="term" value="F:protein dimerization activity"/>
    <property type="evidence" value="ECO:0007669"/>
    <property type="project" value="InterPro"/>
</dbReference>
<evidence type="ECO:0000256" key="6">
    <source>
        <dbReference type="ARBA" id="ARBA00022485"/>
    </source>
</evidence>
<evidence type="ECO:0000256" key="16">
    <source>
        <dbReference type="SAM" id="Phobius"/>
    </source>
</evidence>
<dbReference type="GO" id="GO:0000155">
    <property type="term" value="F:phosphorelay sensor kinase activity"/>
    <property type="evidence" value="ECO:0007669"/>
    <property type="project" value="InterPro"/>
</dbReference>
<keyword evidence="11" id="KW-0408">Iron</keyword>
<keyword evidence="16" id="KW-0812">Transmembrane</keyword>
<dbReference type="PANTHER" id="PTHR24421:SF58">
    <property type="entry name" value="SIGNAL TRANSDUCTION HISTIDINE-PROTEIN KINASE_PHOSPHATASE UHPB"/>
    <property type="match status" value="1"/>
</dbReference>
<dbReference type="InterPro" id="IPR050482">
    <property type="entry name" value="Sensor_HK_TwoCompSys"/>
</dbReference>
<keyword evidence="12" id="KW-0902">Two-component regulatory system</keyword>
<keyword evidence="8" id="KW-0808">Transferase</keyword>
<evidence type="ECO:0000256" key="3">
    <source>
        <dbReference type="ARBA" id="ARBA00004496"/>
    </source>
</evidence>
<dbReference type="InterPro" id="IPR011712">
    <property type="entry name" value="Sig_transdc_His_kin_sub3_dim/P"/>
</dbReference>
<dbReference type="EC" id="2.7.13.3" evidence="4"/>
<dbReference type="GO" id="GO:0005737">
    <property type="term" value="C:cytoplasm"/>
    <property type="evidence" value="ECO:0007669"/>
    <property type="project" value="UniProtKB-SubCell"/>
</dbReference>
<evidence type="ECO:0000256" key="11">
    <source>
        <dbReference type="ARBA" id="ARBA00023004"/>
    </source>
</evidence>
<evidence type="ECO:0000256" key="4">
    <source>
        <dbReference type="ARBA" id="ARBA00012438"/>
    </source>
</evidence>
<dbReference type="GO" id="GO:0016020">
    <property type="term" value="C:membrane"/>
    <property type="evidence" value="ECO:0007669"/>
    <property type="project" value="InterPro"/>
</dbReference>
<reference evidence="18 19" key="1">
    <citation type="submission" date="2015-10" db="EMBL/GenBank/DDBJ databases">
        <title>Transcriptomic analysis of a linuron degrading triple-species bacterial consortium.</title>
        <authorList>
            <person name="Albers P."/>
        </authorList>
    </citation>
    <scope>NUCLEOTIDE SEQUENCE [LARGE SCALE GENOMIC DNA]</scope>
    <source>
        <strain evidence="18 19">WDL6</strain>
    </source>
</reference>
<comment type="catalytic activity">
    <reaction evidence="1">
        <text>ATP + protein L-histidine = ADP + protein N-phospho-L-histidine.</text>
        <dbReference type="EC" id="2.7.13.3"/>
    </reaction>
</comment>
<dbReference type="AlphaFoldDB" id="A0A120CXI6"/>
<comment type="cofactor">
    <cofactor evidence="2">
        <name>[4Fe-4S] cluster</name>
        <dbReference type="ChEBI" id="CHEBI:49883"/>
    </cofactor>
</comment>
<evidence type="ECO:0000256" key="10">
    <source>
        <dbReference type="ARBA" id="ARBA00022777"/>
    </source>
</evidence>
<dbReference type="Proteomes" id="UP000059074">
    <property type="component" value="Unassembled WGS sequence"/>
</dbReference>
<evidence type="ECO:0000313" key="18">
    <source>
        <dbReference type="EMBL" id="KWT70992.1"/>
    </source>
</evidence>
<dbReference type="InterPro" id="IPR005467">
    <property type="entry name" value="His_kinase_dom"/>
</dbReference>
<gene>
    <name evidence="18" type="ORF">APY04_0654</name>
</gene>
<proteinExistence type="predicted"/>
<evidence type="ECO:0000256" key="5">
    <source>
        <dbReference type="ARBA" id="ARBA00017322"/>
    </source>
</evidence>
<feature type="transmembrane region" description="Helical" evidence="16">
    <location>
        <begin position="7"/>
        <end position="29"/>
    </location>
</feature>
<dbReference type="Gene3D" id="1.20.5.1930">
    <property type="match status" value="1"/>
</dbReference>
<dbReference type="Pfam" id="PF07730">
    <property type="entry name" value="HisKA_3"/>
    <property type="match status" value="1"/>
</dbReference>
<keyword evidence="7" id="KW-0963">Cytoplasm</keyword>
<evidence type="ECO:0000256" key="8">
    <source>
        <dbReference type="ARBA" id="ARBA00022679"/>
    </source>
</evidence>
<keyword evidence="13" id="KW-0411">Iron-sulfur</keyword>
<name>A0A120CXI6_HYPSL</name>
<organism evidence="18 19">
    <name type="scientific">Hyphomicrobium sulfonivorans</name>
    <dbReference type="NCBI Taxonomy" id="121290"/>
    <lineage>
        <taxon>Bacteria</taxon>
        <taxon>Pseudomonadati</taxon>
        <taxon>Pseudomonadota</taxon>
        <taxon>Alphaproteobacteria</taxon>
        <taxon>Hyphomicrobiales</taxon>
        <taxon>Hyphomicrobiaceae</taxon>
        <taxon>Hyphomicrobium</taxon>
    </lineage>
</organism>
<evidence type="ECO:0000256" key="13">
    <source>
        <dbReference type="ARBA" id="ARBA00023014"/>
    </source>
</evidence>
<comment type="function">
    <text evidence="14">Member of the two-component regulatory system NreB/NreC involved in the control of dissimilatory nitrate/nitrite reduction in response to oxygen. NreB functions as a direct oxygen sensor histidine kinase which is autophosphorylated, in the absence of oxygen, probably at the conserved histidine residue, and transfers its phosphate group probably to a conserved aspartate residue of NreC. NreB/NreC activates the expression of the nitrate (narGHJI) and nitrite (nir) reductase operons, as well as the putative nitrate transporter gene narT.</text>
</comment>
<sequence length="347" mass="36838">MPLRQQLMVPIAITVAVAILVAIVVLAYGAPQWSYGALLALWLAISAPCVLIVYAVLAWRLQPLEAMARVAEQEDPAEHLAGNTVAPELALIAGRINHLLAALMEAKSLNVQLHRNASELQEAERRRIANELHDEAGPCLFGISANLSSIRRLADGLEGEQSEKLLQRVAEIDGITSRLKSFNRDMLRTLHPVQLGQVPLSDAVSSLVAGFRRQHPDTVFTLEVDALADGYGKDADLAVYRAVQEAITNALRHGDAGRVDITLSETRVYAAGGAEQANASRLVRLNVRDNGSGVASQPDAGIGLTAMRDRARGLGGSVAIENVSTGGTDVTVTIPVVAPAVDGPRAG</sequence>